<dbReference type="PANTHER" id="PTHR44523">
    <property type="entry name" value="TETRATRICOPEPTIDE REPEAT PROTEIN 13"/>
    <property type="match status" value="1"/>
</dbReference>
<evidence type="ECO:0000313" key="3">
    <source>
        <dbReference type="Proteomes" id="UP000664417"/>
    </source>
</evidence>
<dbReference type="Pfam" id="PF13432">
    <property type="entry name" value="TPR_16"/>
    <property type="match status" value="1"/>
</dbReference>
<dbReference type="SUPFAM" id="SSF48452">
    <property type="entry name" value="TPR-like"/>
    <property type="match status" value="1"/>
</dbReference>
<dbReference type="Proteomes" id="UP000664417">
    <property type="component" value="Unassembled WGS sequence"/>
</dbReference>
<dbReference type="InterPro" id="IPR019734">
    <property type="entry name" value="TPR_rpt"/>
</dbReference>
<accession>A0A8J7QCW0</accession>
<dbReference type="EMBL" id="JAFREP010000027">
    <property type="protein sequence ID" value="MBO1321789.1"/>
    <property type="molecule type" value="Genomic_DNA"/>
</dbReference>
<dbReference type="PANTHER" id="PTHR44523:SF1">
    <property type="entry name" value="TETRATRICOPEPTIDE REPEAT PROTEIN 13"/>
    <property type="match status" value="1"/>
</dbReference>
<dbReference type="Gene3D" id="1.25.40.10">
    <property type="entry name" value="Tetratricopeptide repeat domain"/>
    <property type="match status" value="2"/>
</dbReference>
<evidence type="ECO:0000256" key="1">
    <source>
        <dbReference type="PROSITE-ProRule" id="PRU00339"/>
    </source>
</evidence>
<proteinExistence type="predicted"/>
<feature type="repeat" description="TPR" evidence="1">
    <location>
        <begin position="47"/>
        <end position="80"/>
    </location>
</feature>
<evidence type="ECO:0000313" key="2">
    <source>
        <dbReference type="EMBL" id="MBO1321789.1"/>
    </source>
</evidence>
<organism evidence="2 3">
    <name type="scientific">Acanthopleuribacter pedis</name>
    <dbReference type="NCBI Taxonomy" id="442870"/>
    <lineage>
        <taxon>Bacteria</taxon>
        <taxon>Pseudomonadati</taxon>
        <taxon>Acidobacteriota</taxon>
        <taxon>Holophagae</taxon>
        <taxon>Acanthopleuribacterales</taxon>
        <taxon>Acanthopleuribacteraceae</taxon>
        <taxon>Acanthopleuribacter</taxon>
    </lineage>
</organism>
<protein>
    <submittedName>
        <fullName evidence="2">Tetratricopeptide repeat protein</fullName>
    </submittedName>
</protein>
<dbReference type="InterPro" id="IPR011990">
    <property type="entry name" value="TPR-like_helical_dom_sf"/>
</dbReference>
<keyword evidence="1" id="KW-0802">TPR repeat</keyword>
<reference evidence="2" key="1">
    <citation type="submission" date="2021-03" db="EMBL/GenBank/DDBJ databases">
        <authorList>
            <person name="Wang G."/>
        </authorList>
    </citation>
    <scope>NUCLEOTIDE SEQUENCE</scope>
    <source>
        <strain evidence="2">KCTC 12899</strain>
    </source>
</reference>
<keyword evidence="3" id="KW-1185">Reference proteome</keyword>
<feature type="repeat" description="TPR" evidence="1">
    <location>
        <begin position="184"/>
        <end position="217"/>
    </location>
</feature>
<dbReference type="RefSeq" id="WP_207861761.1">
    <property type="nucleotide sequence ID" value="NZ_JAFREP010000027.1"/>
</dbReference>
<dbReference type="SMART" id="SM00028">
    <property type="entry name" value="TPR"/>
    <property type="match status" value="5"/>
</dbReference>
<dbReference type="AlphaFoldDB" id="A0A8J7QCW0"/>
<dbReference type="PROSITE" id="PS50293">
    <property type="entry name" value="TPR_REGION"/>
    <property type="match status" value="1"/>
</dbReference>
<sequence length="385" mass="43440">MTESQEGHAETTQTDPLLPGFKLMEEGRLDEAVAFFQEAASKYPRDWRVFAQLGQLQLANEKHHQAIYNFTRSMETAPDRAAILILRALAFLEIKDVGQAEADAEQAWPLAGENVESWNRLGVIYGRLGEFDRAQTAYEQALELQPRAASVYFNRAVMMAEAQDFVAAVDDYREALEVADGPWPEALLGMGVSLVKIDDHDEAIECFRAVLELKGADSPMGRMARRYLSELNALTEADAAPQGETQAITPAQINDLIREVSRHQREEEVARLFRVLVALPLYTNPVQIEGEEPQDPDAVRLPVFNGEEGSYVVFYADEQDERLRPDHIALPGDRVMRWCMDQGNIEGLMVQNTVGDNVCYHKNLFPALLARYDRFMAEHQPENQD</sequence>
<dbReference type="PROSITE" id="PS50005">
    <property type="entry name" value="TPR"/>
    <property type="match status" value="3"/>
</dbReference>
<name>A0A8J7QCW0_9BACT</name>
<dbReference type="Pfam" id="PF13181">
    <property type="entry name" value="TPR_8"/>
    <property type="match status" value="1"/>
</dbReference>
<feature type="repeat" description="TPR" evidence="1">
    <location>
        <begin position="115"/>
        <end position="148"/>
    </location>
</feature>
<gene>
    <name evidence="2" type="ORF">J3U88_25140</name>
</gene>
<comment type="caution">
    <text evidence="2">The sequence shown here is derived from an EMBL/GenBank/DDBJ whole genome shotgun (WGS) entry which is preliminary data.</text>
</comment>